<dbReference type="Gene3D" id="3.20.20.140">
    <property type="entry name" value="Metal-dependent hydrolases"/>
    <property type="match status" value="1"/>
</dbReference>
<evidence type="ECO:0000313" key="6">
    <source>
        <dbReference type="Proteomes" id="UP000470213"/>
    </source>
</evidence>
<feature type="signal peptide" evidence="3">
    <location>
        <begin position="1"/>
        <end position="25"/>
    </location>
</feature>
<dbReference type="Pfam" id="PF01979">
    <property type="entry name" value="Amidohydro_1"/>
    <property type="match status" value="1"/>
</dbReference>
<dbReference type="PANTHER" id="PTHR43794:SF11">
    <property type="entry name" value="AMIDOHYDROLASE-RELATED DOMAIN-CONTAINING PROTEIN"/>
    <property type="match status" value="1"/>
</dbReference>
<dbReference type="InterPro" id="IPR006680">
    <property type="entry name" value="Amidohydro-rel"/>
</dbReference>
<dbReference type="Gene3D" id="2.30.40.10">
    <property type="entry name" value="Urease, subunit C, domain 1"/>
    <property type="match status" value="1"/>
</dbReference>
<organism evidence="5 6">
    <name type="scientific">Alteromonas profundi</name>
    <dbReference type="NCBI Taxonomy" id="2696062"/>
    <lineage>
        <taxon>Bacteria</taxon>
        <taxon>Pseudomonadati</taxon>
        <taxon>Pseudomonadota</taxon>
        <taxon>Gammaproteobacteria</taxon>
        <taxon>Alteromonadales</taxon>
        <taxon>Alteromonadaceae</taxon>
        <taxon>Alteromonas/Salinimonas group</taxon>
        <taxon>Alteromonas</taxon>
    </lineage>
</organism>
<dbReference type="InterPro" id="IPR050287">
    <property type="entry name" value="MTA/SAH_deaminase"/>
</dbReference>
<evidence type="ECO:0000256" key="3">
    <source>
        <dbReference type="SAM" id="SignalP"/>
    </source>
</evidence>
<dbReference type="AlphaFoldDB" id="A0A7X5RMH4"/>
<dbReference type="SUPFAM" id="SSF51556">
    <property type="entry name" value="Metallo-dependent hydrolases"/>
    <property type="match status" value="1"/>
</dbReference>
<dbReference type="Proteomes" id="UP000470213">
    <property type="component" value="Unassembled WGS sequence"/>
</dbReference>
<accession>A0A7X5RMH4</accession>
<dbReference type="InterPro" id="IPR011059">
    <property type="entry name" value="Metal-dep_hydrolase_composite"/>
</dbReference>
<name>A0A7X5RMH4_9ALTE</name>
<reference evidence="5 6" key="1">
    <citation type="submission" date="2020-01" db="EMBL/GenBank/DDBJ databases">
        <authorList>
            <person name="Chen J."/>
            <person name="Zhu S."/>
            <person name="Yang J."/>
        </authorList>
    </citation>
    <scope>NUCLEOTIDE SEQUENCE [LARGE SCALE GENOMIC DNA]</scope>
    <source>
        <strain evidence="5 6">345S023</strain>
    </source>
</reference>
<evidence type="ECO:0000259" key="4">
    <source>
        <dbReference type="Pfam" id="PF01979"/>
    </source>
</evidence>
<proteinExistence type="inferred from homology"/>
<evidence type="ECO:0000313" key="5">
    <source>
        <dbReference type="EMBL" id="NDV92774.1"/>
    </source>
</evidence>
<dbReference type="RefSeq" id="WP_163087805.1">
    <property type="nucleotide sequence ID" value="NZ_JAAAWN010000028.1"/>
</dbReference>
<keyword evidence="6" id="KW-1185">Reference proteome</keyword>
<sequence length="470" mass="51601">MTIAHWLIGFILSILVALFPATGHAQQTVDIIITNGHILTMDNQLTEYERGFVAIKDNKIVALGPQTKARAFKSKKVLDVDGDIVLPGFINTHTHASMSLLRSLGDDVAGRLHSYIFPLEKQFVSREMVYLGAELGNLEMLKGGVTTYADMYYFEDEVARAVDEIGLRAVLGQTVIKYPQADAKTAQEGIAYAENFIKQYIHHPRITPAFAPHGPYTNTTETLQKIAQLSLDYDVPVLTHLAESEKERDVIAKRSNGLSPIAYLDSIGALNKNLVGAHVILADKQDIALLKQHQVGVAHNMSANIKAAKGVAPVIEMLSQGVDVGLGTDGPMSGNTISLIDEFDQVAKVHKLWHKDRSLMPAVEVIKMATIGSARVLNLQHQIGSVEEGKLADIIVISSKSANMTPIYNPYSALVYSAYPSDVRHSIVHGRLLMEDREVLTVDENSIITRARDFSEKIKRALIKQGTPIL</sequence>
<feature type="domain" description="Amidohydrolase-related" evidence="4">
    <location>
        <begin position="84"/>
        <end position="432"/>
    </location>
</feature>
<dbReference type="SUPFAM" id="SSF51338">
    <property type="entry name" value="Composite domain of metallo-dependent hydrolases"/>
    <property type="match status" value="1"/>
</dbReference>
<keyword evidence="2 5" id="KW-0378">Hydrolase</keyword>
<comment type="similarity">
    <text evidence="1">Belongs to the metallo-dependent hydrolases superfamily. ATZ/TRZ family.</text>
</comment>
<dbReference type="GO" id="GO:0016810">
    <property type="term" value="F:hydrolase activity, acting on carbon-nitrogen (but not peptide) bonds"/>
    <property type="evidence" value="ECO:0007669"/>
    <property type="project" value="InterPro"/>
</dbReference>
<evidence type="ECO:0000256" key="1">
    <source>
        <dbReference type="ARBA" id="ARBA00006745"/>
    </source>
</evidence>
<dbReference type="EMBL" id="JAAAWN010000028">
    <property type="protein sequence ID" value="NDV92774.1"/>
    <property type="molecule type" value="Genomic_DNA"/>
</dbReference>
<gene>
    <name evidence="5" type="ORF">GTH32_16485</name>
</gene>
<dbReference type="InterPro" id="IPR032466">
    <property type="entry name" value="Metal_Hydrolase"/>
</dbReference>
<evidence type="ECO:0000256" key="2">
    <source>
        <dbReference type="ARBA" id="ARBA00022801"/>
    </source>
</evidence>
<feature type="chain" id="PRO_5030761280" evidence="3">
    <location>
        <begin position="26"/>
        <end position="470"/>
    </location>
</feature>
<protein>
    <submittedName>
        <fullName evidence="5">Amidohydrolase family protein</fullName>
    </submittedName>
</protein>
<dbReference type="CDD" id="cd01298">
    <property type="entry name" value="ATZ_TRZ_like"/>
    <property type="match status" value="1"/>
</dbReference>
<dbReference type="PANTHER" id="PTHR43794">
    <property type="entry name" value="AMINOHYDROLASE SSNA-RELATED"/>
    <property type="match status" value="1"/>
</dbReference>
<comment type="caution">
    <text evidence="5">The sequence shown here is derived from an EMBL/GenBank/DDBJ whole genome shotgun (WGS) entry which is preliminary data.</text>
</comment>
<keyword evidence="3" id="KW-0732">Signal</keyword>